<evidence type="ECO:0000256" key="3">
    <source>
        <dbReference type="ARBA" id="ARBA00023002"/>
    </source>
</evidence>
<dbReference type="PANTHER" id="PTHR44169">
    <property type="entry name" value="NADPH-DEPENDENT 1-ACYLDIHYDROXYACETONE PHOSPHATE REDUCTASE"/>
    <property type="match status" value="1"/>
</dbReference>
<dbReference type="GO" id="GO:0005783">
    <property type="term" value="C:endoplasmic reticulum"/>
    <property type="evidence" value="ECO:0007669"/>
    <property type="project" value="TreeGrafter"/>
</dbReference>
<dbReference type="PRINTS" id="PR00081">
    <property type="entry name" value="GDHRDH"/>
</dbReference>
<keyword evidence="5" id="KW-0812">Transmembrane</keyword>
<keyword evidence="2" id="KW-0521">NADP</keyword>
<evidence type="ECO:0000256" key="4">
    <source>
        <dbReference type="RuleBase" id="RU000363"/>
    </source>
</evidence>
<dbReference type="GO" id="GO:0000140">
    <property type="term" value="F:acylglycerone-phosphate reductase (NADP+) activity"/>
    <property type="evidence" value="ECO:0007669"/>
    <property type="project" value="TreeGrafter"/>
</dbReference>
<keyword evidence="5" id="KW-0472">Membrane</keyword>
<organism evidence="6 7">
    <name type="scientific">Periconia macrospinosa</name>
    <dbReference type="NCBI Taxonomy" id="97972"/>
    <lineage>
        <taxon>Eukaryota</taxon>
        <taxon>Fungi</taxon>
        <taxon>Dikarya</taxon>
        <taxon>Ascomycota</taxon>
        <taxon>Pezizomycotina</taxon>
        <taxon>Dothideomycetes</taxon>
        <taxon>Pleosporomycetidae</taxon>
        <taxon>Pleosporales</taxon>
        <taxon>Massarineae</taxon>
        <taxon>Periconiaceae</taxon>
        <taxon>Periconia</taxon>
    </lineage>
</organism>
<dbReference type="InterPro" id="IPR002347">
    <property type="entry name" value="SDR_fam"/>
</dbReference>
<dbReference type="STRING" id="97972.A0A2V1DHN6"/>
<dbReference type="InterPro" id="IPR036291">
    <property type="entry name" value="NAD(P)-bd_dom_sf"/>
</dbReference>
<dbReference type="SUPFAM" id="SSF51735">
    <property type="entry name" value="NAD(P)-binding Rossmann-fold domains"/>
    <property type="match status" value="1"/>
</dbReference>
<dbReference type="GO" id="GO:0004806">
    <property type="term" value="F:triacylglycerol lipase activity"/>
    <property type="evidence" value="ECO:0007669"/>
    <property type="project" value="TreeGrafter"/>
</dbReference>
<dbReference type="Proteomes" id="UP000244855">
    <property type="component" value="Unassembled WGS sequence"/>
</dbReference>
<evidence type="ECO:0000256" key="1">
    <source>
        <dbReference type="ARBA" id="ARBA00006484"/>
    </source>
</evidence>
<keyword evidence="5" id="KW-1133">Transmembrane helix</keyword>
<proteinExistence type="inferred from homology"/>
<name>A0A2V1DHN6_9PLEO</name>
<dbReference type="GO" id="GO:0006654">
    <property type="term" value="P:phosphatidic acid biosynthetic process"/>
    <property type="evidence" value="ECO:0007669"/>
    <property type="project" value="TreeGrafter"/>
</dbReference>
<accession>A0A2V1DHN6</accession>
<sequence>MSQNQRFASITGCGQGSIGEALVKEYFARGLHAIATLLPFEKSDHPDEAGITWFKLDVTSEQSIIDLKHELDILTKGYLDVLVNCAGIAYTMTAIDTDVQAVEKMFQVNVIGPMRMVHHFHGNFIRASGVIVNIGSVGGIVPYMYGSSYNATKASLHHWSNTLRLEMSPLSVRVVTIISGEVGTNILKSDNLRELPEGYFYAPLKEEFKAHVQRTVKGATDRFDYARNVVAQSLRSSPKAWLWYGGSAGIDSMFYRQFKLNKVKKAYPASSKQV</sequence>
<dbReference type="AlphaFoldDB" id="A0A2V1DHN6"/>
<evidence type="ECO:0000313" key="6">
    <source>
        <dbReference type="EMBL" id="PVH97445.1"/>
    </source>
</evidence>
<dbReference type="PRINTS" id="PR00080">
    <property type="entry name" value="SDRFAMILY"/>
</dbReference>
<dbReference type="EMBL" id="KZ805436">
    <property type="protein sequence ID" value="PVH97445.1"/>
    <property type="molecule type" value="Genomic_DNA"/>
</dbReference>
<dbReference type="InterPro" id="IPR020904">
    <property type="entry name" value="Sc_DH/Rdtase_CS"/>
</dbReference>
<evidence type="ECO:0000313" key="7">
    <source>
        <dbReference type="Proteomes" id="UP000244855"/>
    </source>
</evidence>
<dbReference type="GO" id="GO:0019433">
    <property type="term" value="P:triglyceride catabolic process"/>
    <property type="evidence" value="ECO:0007669"/>
    <property type="project" value="TreeGrafter"/>
</dbReference>
<feature type="transmembrane region" description="Helical" evidence="5">
    <location>
        <begin position="124"/>
        <end position="145"/>
    </location>
</feature>
<keyword evidence="7" id="KW-1185">Reference proteome</keyword>
<dbReference type="Pfam" id="PF00106">
    <property type="entry name" value="adh_short"/>
    <property type="match status" value="1"/>
</dbReference>
<dbReference type="GO" id="GO:0005811">
    <property type="term" value="C:lipid droplet"/>
    <property type="evidence" value="ECO:0007669"/>
    <property type="project" value="TreeGrafter"/>
</dbReference>
<reference evidence="6 7" key="1">
    <citation type="journal article" date="2018" name="Sci. Rep.">
        <title>Comparative genomics provides insights into the lifestyle and reveals functional heterogeneity of dark septate endophytic fungi.</title>
        <authorList>
            <person name="Knapp D.G."/>
            <person name="Nemeth J.B."/>
            <person name="Barry K."/>
            <person name="Hainaut M."/>
            <person name="Henrissat B."/>
            <person name="Johnson J."/>
            <person name="Kuo A."/>
            <person name="Lim J.H.P."/>
            <person name="Lipzen A."/>
            <person name="Nolan M."/>
            <person name="Ohm R.A."/>
            <person name="Tamas L."/>
            <person name="Grigoriev I.V."/>
            <person name="Spatafora J.W."/>
            <person name="Nagy L.G."/>
            <person name="Kovacs G.M."/>
        </authorList>
    </citation>
    <scope>NUCLEOTIDE SEQUENCE [LARGE SCALE GENOMIC DNA]</scope>
    <source>
        <strain evidence="6 7">DSE2036</strain>
    </source>
</reference>
<comment type="similarity">
    <text evidence="1 4">Belongs to the short-chain dehydrogenases/reductases (SDR) family.</text>
</comment>
<dbReference type="PROSITE" id="PS00061">
    <property type="entry name" value="ADH_SHORT"/>
    <property type="match status" value="1"/>
</dbReference>
<dbReference type="PANTHER" id="PTHR44169:SF3">
    <property type="entry name" value="SHORT-CHAIN DEHYDROGENASE SRDE"/>
    <property type="match status" value="1"/>
</dbReference>
<gene>
    <name evidence="6" type="ORF">DM02DRAFT_644217</name>
</gene>
<evidence type="ECO:0000256" key="5">
    <source>
        <dbReference type="SAM" id="Phobius"/>
    </source>
</evidence>
<evidence type="ECO:0000256" key="2">
    <source>
        <dbReference type="ARBA" id="ARBA00022857"/>
    </source>
</evidence>
<protein>
    <submittedName>
        <fullName evidence="6">NAD(P)-binding protein</fullName>
    </submittedName>
</protein>
<dbReference type="Gene3D" id="3.40.50.720">
    <property type="entry name" value="NAD(P)-binding Rossmann-like Domain"/>
    <property type="match status" value="1"/>
</dbReference>
<dbReference type="OrthoDB" id="2102561at2759"/>
<keyword evidence="3" id="KW-0560">Oxidoreductase</keyword>